<evidence type="ECO:0000313" key="2">
    <source>
        <dbReference type="Proteomes" id="UP000821845"/>
    </source>
</evidence>
<organism evidence="1 2">
    <name type="scientific">Hyalomma asiaticum</name>
    <name type="common">Tick</name>
    <dbReference type="NCBI Taxonomy" id="266040"/>
    <lineage>
        <taxon>Eukaryota</taxon>
        <taxon>Metazoa</taxon>
        <taxon>Ecdysozoa</taxon>
        <taxon>Arthropoda</taxon>
        <taxon>Chelicerata</taxon>
        <taxon>Arachnida</taxon>
        <taxon>Acari</taxon>
        <taxon>Parasitiformes</taxon>
        <taxon>Ixodida</taxon>
        <taxon>Ixodoidea</taxon>
        <taxon>Ixodidae</taxon>
        <taxon>Hyalomminae</taxon>
        <taxon>Hyalomma</taxon>
    </lineage>
</organism>
<sequence>MRMRVIVVRWRKCPAALVAGLLQLLLVLSSAVAGAMAQWFHRACPSRQLIGPSCQCSDKTKGLDVICERVERADRLRASLAAVADAQHPVLYLKIKEVRLERFPPGLLDGLEISHLLVHHSNVSEIHLDAFRGVGDRLESLDLSQNALEEVPTDSLQALRSLVSLNLSYNRMRSVGAWAFRGLVSLLRLSLFGNRIVTLDAMAFQGVGGNLTVINLGGNLLSQVPSESLQGVAVLQQLLLHENRIDELLPDRFPLEGRALDILNLADNRIQTLPEAAFARLGSLVSLELERNGLVDIHPDAFLGVHATMEWLKLGYNYLSEVPSEALQNLTALRELDLRGNNISAIGSDAFAGFGASLKFLYLQKNRVQYIEAGAFDEMNSLEWLYLHSNEIVTLTHDVFKPLLGTLSILDVHDNPFHCDCELSWLRLLLKGQSNIVVNQPRETRCASPEEHASTALVELPGMQCAAPASLLRPGGDHHLLYASLLLRTALAALALLYGAS</sequence>
<dbReference type="EMBL" id="CM023484">
    <property type="protein sequence ID" value="KAH6933996.1"/>
    <property type="molecule type" value="Genomic_DNA"/>
</dbReference>
<evidence type="ECO:0000313" key="1">
    <source>
        <dbReference type="EMBL" id="KAH6933996.1"/>
    </source>
</evidence>
<reference evidence="1" key="1">
    <citation type="submission" date="2020-05" db="EMBL/GenBank/DDBJ databases">
        <title>Large-scale comparative analyses of tick genomes elucidate their genetic diversity and vector capacities.</title>
        <authorList>
            <person name="Jia N."/>
            <person name="Wang J."/>
            <person name="Shi W."/>
            <person name="Du L."/>
            <person name="Sun Y."/>
            <person name="Zhan W."/>
            <person name="Jiang J."/>
            <person name="Wang Q."/>
            <person name="Zhang B."/>
            <person name="Ji P."/>
            <person name="Sakyi L.B."/>
            <person name="Cui X."/>
            <person name="Yuan T."/>
            <person name="Jiang B."/>
            <person name="Yang W."/>
            <person name="Lam T.T.-Y."/>
            <person name="Chang Q."/>
            <person name="Ding S."/>
            <person name="Wang X."/>
            <person name="Zhu J."/>
            <person name="Ruan X."/>
            <person name="Zhao L."/>
            <person name="Wei J."/>
            <person name="Que T."/>
            <person name="Du C."/>
            <person name="Cheng J."/>
            <person name="Dai P."/>
            <person name="Han X."/>
            <person name="Huang E."/>
            <person name="Gao Y."/>
            <person name="Liu J."/>
            <person name="Shao H."/>
            <person name="Ye R."/>
            <person name="Li L."/>
            <person name="Wei W."/>
            <person name="Wang X."/>
            <person name="Wang C."/>
            <person name="Yang T."/>
            <person name="Huo Q."/>
            <person name="Li W."/>
            <person name="Guo W."/>
            <person name="Chen H."/>
            <person name="Zhou L."/>
            <person name="Ni X."/>
            <person name="Tian J."/>
            <person name="Zhou Y."/>
            <person name="Sheng Y."/>
            <person name="Liu T."/>
            <person name="Pan Y."/>
            <person name="Xia L."/>
            <person name="Li J."/>
            <person name="Zhao F."/>
            <person name="Cao W."/>
        </authorList>
    </citation>
    <scope>NUCLEOTIDE SEQUENCE</scope>
    <source>
        <strain evidence="1">Hyas-2018</strain>
    </source>
</reference>
<protein>
    <submittedName>
        <fullName evidence="1">Uncharacterized protein</fullName>
    </submittedName>
</protein>
<name>A0ACB7SJ52_HYAAI</name>
<comment type="caution">
    <text evidence="1">The sequence shown here is derived from an EMBL/GenBank/DDBJ whole genome shotgun (WGS) entry which is preliminary data.</text>
</comment>
<proteinExistence type="predicted"/>
<gene>
    <name evidence="1" type="ORF">HPB50_019389</name>
</gene>
<accession>A0ACB7SJ52</accession>
<keyword evidence="2" id="KW-1185">Reference proteome</keyword>
<dbReference type="Proteomes" id="UP000821845">
    <property type="component" value="Chromosome 4"/>
</dbReference>